<dbReference type="EMBL" id="BARV01033481">
    <property type="protein sequence ID" value="GAI50740.1"/>
    <property type="molecule type" value="Genomic_DNA"/>
</dbReference>
<reference evidence="1" key="1">
    <citation type="journal article" date="2014" name="Front. Microbiol.">
        <title>High frequency of phylogenetically diverse reductive dehalogenase-homologous genes in deep subseafloor sedimentary metagenomes.</title>
        <authorList>
            <person name="Kawai M."/>
            <person name="Futagami T."/>
            <person name="Toyoda A."/>
            <person name="Takaki Y."/>
            <person name="Nishi S."/>
            <person name="Hori S."/>
            <person name="Arai W."/>
            <person name="Tsubouchi T."/>
            <person name="Morono Y."/>
            <person name="Uchiyama I."/>
            <person name="Ito T."/>
            <person name="Fujiyama A."/>
            <person name="Inagaki F."/>
            <person name="Takami H."/>
        </authorList>
    </citation>
    <scope>NUCLEOTIDE SEQUENCE</scope>
    <source>
        <strain evidence="1">Expedition CK06-06</strain>
    </source>
</reference>
<accession>X1QI83</accession>
<comment type="caution">
    <text evidence="1">The sequence shown here is derived from an EMBL/GenBank/DDBJ whole genome shotgun (WGS) entry which is preliminary data.</text>
</comment>
<gene>
    <name evidence="1" type="ORF">S06H3_52623</name>
</gene>
<sequence length="113" mass="12841">MLFCLISLFGCGIQSLRSKVQFPDYLPESLIITNYKDADIVAAILIDTIELCLKESIYNDSGAIGYATFVYNGNVFHTYKGRLEKGTILFKHLQEYDKGLIERVNEQRPSKIV</sequence>
<name>X1QI83_9ZZZZ</name>
<proteinExistence type="predicted"/>
<evidence type="ECO:0000313" key="1">
    <source>
        <dbReference type="EMBL" id="GAI50740.1"/>
    </source>
</evidence>
<feature type="non-terminal residue" evidence="1">
    <location>
        <position position="113"/>
    </location>
</feature>
<organism evidence="1">
    <name type="scientific">marine sediment metagenome</name>
    <dbReference type="NCBI Taxonomy" id="412755"/>
    <lineage>
        <taxon>unclassified sequences</taxon>
        <taxon>metagenomes</taxon>
        <taxon>ecological metagenomes</taxon>
    </lineage>
</organism>
<dbReference type="AlphaFoldDB" id="X1QI83"/>
<protein>
    <submittedName>
        <fullName evidence="1">Uncharacterized protein</fullName>
    </submittedName>
</protein>